<evidence type="ECO:0000256" key="9">
    <source>
        <dbReference type="SAM" id="Phobius"/>
    </source>
</evidence>
<evidence type="ECO:0000256" key="7">
    <source>
        <dbReference type="ARBA" id="ARBA00022989"/>
    </source>
</evidence>
<gene>
    <name evidence="11" type="ORF">C0Z16_19530</name>
    <name evidence="10" type="ORF">LMG27174_04192</name>
</gene>
<evidence type="ECO:0000313" key="11">
    <source>
        <dbReference type="EMBL" id="PMS29353.1"/>
    </source>
</evidence>
<proteinExistence type="predicted"/>
<dbReference type="GO" id="GO:0006679">
    <property type="term" value="P:glucosylceramide biosynthetic process"/>
    <property type="evidence" value="ECO:0007669"/>
    <property type="project" value="TreeGrafter"/>
</dbReference>
<dbReference type="InterPro" id="IPR029044">
    <property type="entry name" value="Nucleotide-diphossugar_trans"/>
</dbReference>
<keyword evidence="7 9" id="KW-1133">Transmembrane helix</keyword>
<name>A0A2N7WIX9_9BURK</name>
<feature type="transmembrane region" description="Helical" evidence="9">
    <location>
        <begin position="12"/>
        <end position="34"/>
    </location>
</feature>
<dbReference type="Proteomes" id="UP000494205">
    <property type="component" value="Unassembled WGS sequence"/>
</dbReference>
<evidence type="ECO:0000256" key="8">
    <source>
        <dbReference type="ARBA" id="ARBA00023136"/>
    </source>
</evidence>
<evidence type="ECO:0000256" key="2">
    <source>
        <dbReference type="ARBA" id="ARBA00004760"/>
    </source>
</evidence>
<reference evidence="10 13" key="2">
    <citation type="submission" date="2020-04" db="EMBL/GenBank/DDBJ databases">
        <authorList>
            <person name="De Canck E."/>
        </authorList>
    </citation>
    <scope>NUCLEOTIDE SEQUENCE [LARGE SCALE GENOMIC DNA]</scope>
    <source>
        <strain evidence="10 13">LMG 27174</strain>
    </source>
</reference>
<evidence type="ECO:0000256" key="6">
    <source>
        <dbReference type="ARBA" id="ARBA00022692"/>
    </source>
</evidence>
<dbReference type="RefSeq" id="WP_102633761.1">
    <property type="nucleotide sequence ID" value="NZ_CADIJZ010000015.1"/>
</dbReference>
<dbReference type="AlphaFoldDB" id="A0A2N7WIX9"/>
<dbReference type="SUPFAM" id="SSF53448">
    <property type="entry name" value="Nucleotide-diphospho-sugar transferases"/>
    <property type="match status" value="1"/>
</dbReference>
<organism evidence="10 13">
    <name type="scientific">Paraburkholderia rhynchosiae</name>
    <dbReference type="NCBI Taxonomy" id="487049"/>
    <lineage>
        <taxon>Bacteria</taxon>
        <taxon>Pseudomonadati</taxon>
        <taxon>Pseudomonadota</taxon>
        <taxon>Betaproteobacteria</taxon>
        <taxon>Burkholderiales</taxon>
        <taxon>Burkholderiaceae</taxon>
        <taxon>Paraburkholderia</taxon>
    </lineage>
</organism>
<comment type="subcellular location">
    <subcellularLocation>
        <location evidence="1">Membrane</location>
        <topology evidence="1">Multi-pass membrane protein</topology>
    </subcellularLocation>
</comment>
<keyword evidence="6 9" id="KW-0812">Transmembrane</keyword>
<dbReference type="EMBL" id="PNXY01000013">
    <property type="protein sequence ID" value="PMS29353.1"/>
    <property type="molecule type" value="Genomic_DNA"/>
</dbReference>
<reference evidence="11 12" key="1">
    <citation type="submission" date="2018-01" db="EMBL/GenBank/DDBJ databases">
        <title>Whole genome analyses suggest that Burkholderia sensu lato contains two further novel genera in the rhizoxinica-symbiotica group Mycetohabitans gen. nov., and Trinickia gen. nov.: implications for the evolution of diazotrophy and nodulation in the Burkholderiaceae.</title>
        <authorList>
            <person name="Estrada-de los Santos P."/>
            <person name="Palmer M."/>
            <person name="Chavez-Ramirez B."/>
            <person name="Beukes C."/>
            <person name="Steenkamp E.T."/>
            <person name="Hirsch A.M."/>
            <person name="Manyaka P."/>
            <person name="Maluk M."/>
            <person name="Lafos M."/>
            <person name="Crook M."/>
            <person name="Gross E."/>
            <person name="Simon M.F."/>
            <person name="Bueno dos Reis Junior F."/>
            <person name="Poole P.S."/>
            <person name="Venter S.N."/>
            <person name="James E.K."/>
        </authorList>
    </citation>
    <scope>NUCLEOTIDE SEQUENCE [LARGE SCALE GENOMIC DNA]</scope>
    <source>
        <strain evidence="11 12">WSM 3937</strain>
    </source>
</reference>
<evidence type="ECO:0000313" key="13">
    <source>
        <dbReference type="Proteomes" id="UP000494205"/>
    </source>
</evidence>
<feature type="transmembrane region" description="Helical" evidence="9">
    <location>
        <begin position="316"/>
        <end position="338"/>
    </location>
</feature>
<keyword evidence="4" id="KW-0328">Glycosyltransferase</keyword>
<dbReference type="GO" id="GO:0008120">
    <property type="term" value="F:ceramide glucosyltransferase activity"/>
    <property type="evidence" value="ECO:0007669"/>
    <property type="project" value="TreeGrafter"/>
</dbReference>
<evidence type="ECO:0000313" key="12">
    <source>
        <dbReference type="Proteomes" id="UP000235659"/>
    </source>
</evidence>
<evidence type="ECO:0000256" key="5">
    <source>
        <dbReference type="ARBA" id="ARBA00022679"/>
    </source>
</evidence>
<dbReference type="OrthoDB" id="9814255at2"/>
<dbReference type="Pfam" id="PF13506">
    <property type="entry name" value="Glyco_transf_21"/>
    <property type="match status" value="1"/>
</dbReference>
<feature type="transmembrane region" description="Helical" evidence="9">
    <location>
        <begin position="350"/>
        <end position="370"/>
    </location>
</feature>
<evidence type="ECO:0000256" key="3">
    <source>
        <dbReference type="ARBA" id="ARBA00004991"/>
    </source>
</evidence>
<evidence type="ECO:0000313" key="10">
    <source>
        <dbReference type="EMBL" id="CAB3710198.1"/>
    </source>
</evidence>
<evidence type="ECO:0000256" key="1">
    <source>
        <dbReference type="ARBA" id="ARBA00004141"/>
    </source>
</evidence>
<dbReference type="CDD" id="cd02520">
    <property type="entry name" value="Glucosylceramide_synthase"/>
    <property type="match status" value="1"/>
</dbReference>
<keyword evidence="12" id="KW-1185">Reference proteome</keyword>
<accession>A0A2N7WIX9</accession>
<keyword evidence="5 11" id="KW-0808">Transferase</keyword>
<comment type="pathway">
    <text evidence="3">Sphingolipid metabolism.</text>
</comment>
<comment type="pathway">
    <text evidence="2">Lipid metabolism; sphingolipid metabolism.</text>
</comment>
<keyword evidence="8 9" id="KW-0472">Membrane</keyword>
<dbReference type="EMBL" id="CADIJZ010000015">
    <property type="protein sequence ID" value="CAB3710198.1"/>
    <property type="molecule type" value="Genomic_DNA"/>
</dbReference>
<protein>
    <submittedName>
        <fullName evidence="11">Glycosyl transferase</fullName>
    </submittedName>
</protein>
<evidence type="ECO:0000256" key="4">
    <source>
        <dbReference type="ARBA" id="ARBA00022676"/>
    </source>
</evidence>
<sequence>MTAHALTVCQWILLAGCIGASLYVTTAAVAMPFFTLRRDAVSRFAHLAQTVRAVDPAGLVHRADIDAAGSVSLYPFAHAGVTVLKPLCGAEPRLYENLRTFCEQRHGHFQLVLGVSSPDDPAIAVARRLQAAYPALDIELAVDTRVHGSNLKVSNLINMAERARHDVIVIADSDIAVEADYLDSVAAPLADPRVGVVTCLYVAQGVGGLWPRVGALFINEWFAPSVRVAHVAGSRRFGFGATLALRRATLQRIGGFEALRNCLADDYWLAEHVRALGLRTVLSRVMVATDVIEPTFAALWQRETRWLRTIRSVNPLGFAFLFITFPTPWLVAGVWLTGVLAAGGNGGPHGWAALVSAASTAAGFTARLVLHARAARQESALGRAFSGAFGRGFWRDLPLVPLRDTLLALQWVAGAFGSHVMWRGARVPVEGSHSAARRERLRVMDVMEASDGR</sequence>
<dbReference type="Gene3D" id="3.90.550.10">
    <property type="entry name" value="Spore Coat Polysaccharide Biosynthesis Protein SpsA, Chain A"/>
    <property type="match status" value="1"/>
</dbReference>
<dbReference type="InterPro" id="IPR017835">
    <property type="entry name" value="Hopen-assoc_HpnI"/>
</dbReference>
<dbReference type="Proteomes" id="UP000235659">
    <property type="component" value="Unassembled WGS sequence"/>
</dbReference>
<dbReference type="NCBIfam" id="TIGR03472">
    <property type="entry name" value="HpnI"/>
    <property type="match status" value="1"/>
</dbReference>
<dbReference type="InterPro" id="IPR025993">
    <property type="entry name" value="Ceramide_glucosylTrfase"/>
</dbReference>
<dbReference type="PANTHER" id="PTHR12726:SF0">
    <property type="entry name" value="CERAMIDE GLUCOSYLTRANSFERASE"/>
    <property type="match status" value="1"/>
</dbReference>
<dbReference type="GO" id="GO:0016020">
    <property type="term" value="C:membrane"/>
    <property type="evidence" value="ECO:0007669"/>
    <property type="project" value="UniProtKB-SubCell"/>
</dbReference>
<dbReference type="PANTHER" id="PTHR12726">
    <property type="entry name" value="CERAMIDE GLUCOSYLTRANSFERASE"/>
    <property type="match status" value="1"/>
</dbReference>